<accession>A0ABM1FBC2</accession>
<organism evidence="3 4">
    <name type="scientific">Priapulus caudatus</name>
    <name type="common">Priapulid worm</name>
    <dbReference type="NCBI Taxonomy" id="37621"/>
    <lineage>
        <taxon>Eukaryota</taxon>
        <taxon>Metazoa</taxon>
        <taxon>Ecdysozoa</taxon>
        <taxon>Scalidophora</taxon>
        <taxon>Priapulida</taxon>
        <taxon>Priapulimorpha</taxon>
        <taxon>Priapulimorphida</taxon>
        <taxon>Priapulidae</taxon>
        <taxon>Priapulus</taxon>
    </lineage>
</organism>
<feature type="signal peptide" evidence="2">
    <location>
        <begin position="1"/>
        <end position="18"/>
    </location>
</feature>
<dbReference type="Proteomes" id="UP000695022">
    <property type="component" value="Unplaced"/>
</dbReference>
<feature type="compositionally biased region" description="Polar residues" evidence="1">
    <location>
        <begin position="253"/>
        <end position="277"/>
    </location>
</feature>
<evidence type="ECO:0000313" key="3">
    <source>
        <dbReference type="Proteomes" id="UP000695022"/>
    </source>
</evidence>
<feature type="region of interest" description="Disordered" evidence="1">
    <location>
        <begin position="119"/>
        <end position="141"/>
    </location>
</feature>
<dbReference type="GeneID" id="106821446"/>
<proteinExistence type="predicted"/>
<evidence type="ECO:0000256" key="2">
    <source>
        <dbReference type="SAM" id="SignalP"/>
    </source>
</evidence>
<protein>
    <submittedName>
        <fullName evidence="4">Uncharacterized PE-PGRS family protein PE_PGRS10-like</fullName>
    </submittedName>
</protein>
<evidence type="ECO:0000256" key="1">
    <source>
        <dbReference type="SAM" id="MobiDB-lite"/>
    </source>
</evidence>
<dbReference type="RefSeq" id="XP_014681743.1">
    <property type="nucleotide sequence ID" value="XM_014826257.1"/>
</dbReference>
<name>A0ABM1FBC2_PRICU</name>
<feature type="chain" id="PRO_5045591752" evidence="2">
    <location>
        <begin position="19"/>
        <end position="318"/>
    </location>
</feature>
<feature type="region of interest" description="Disordered" evidence="1">
    <location>
        <begin position="230"/>
        <end position="283"/>
    </location>
</feature>
<gene>
    <name evidence="4" type="primary">LOC106821446</name>
</gene>
<feature type="compositionally biased region" description="Low complexity" evidence="1">
    <location>
        <begin position="122"/>
        <end position="132"/>
    </location>
</feature>
<reference evidence="4" key="1">
    <citation type="submission" date="2025-08" db="UniProtKB">
        <authorList>
            <consortium name="RefSeq"/>
        </authorList>
    </citation>
    <scope>IDENTIFICATION</scope>
</reference>
<sequence length="318" mass="31058">MKVLVATILLGCVAQALCEAHGEGGILGLQGGNYGGGGRGGAGLGASHSGGQRVTVTKTTTSGGAAGGAGGAGGFRAAGGAGGAGGFRAAGGAGGAGSFRTAGGAGGFRATGGSGGIGRGGSSFSSGSSFRSGGTGSGGFRSSAVKSGGGSFVNLPTFGGDNTVDINNFANIDASTFGFDNFGNLYINVEAFDLKGWRNTAQAAAPREALNPAQTEQIVVGSRFRNGYARQTETSGASREGSGSGSSGIELSATRTASQDATQQFTQEASGEGSTEQGAGYVFERNNNGEIRFVPVAVDSLPVHSGPRSQLPASARRF</sequence>
<keyword evidence="2" id="KW-0732">Signal</keyword>
<keyword evidence="3" id="KW-1185">Reference proteome</keyword>
<evidence type="ECO:0000313" key="4">
    <source>
        <dbReference type="RefSeq" id="XP_014681743.1"/>
    </source>
</evidence>